<dbReference type="Gene3D" id="3.40.190.10">
    <property type="entry name" value="Periplasmic binding protein-like II"/>
    <property type="match status" value="2"/>
</dbReference>
<dbReference type="OrthoDB" id="34246at2"/>
<proteinExistence type="predicted"/>
<dbReference type="EMBL" id="RQZG01000001">
    <property type="protein sequence ID" value="RRD07396.1"/>
    <property type="molecule type" value="Genomic_DNA"/>
</dbReference>
<evidence type="ECO:0000313" key="1">
    <source>
        <dbReference type="EMBL" id="RRD07396.1"/>
    </source>
</evidence>
<dbReference type="SUPFAM" id="SSF53850">
    <property type="entry name" value="Periplasmic binding protein-like II"/>
    <property type="match status" value="1"/>
</dbReference>
<sequence length="256" mass="28310">MHFAISPDVNIKNVTDWFILNTKVQRITGLAFTPTAYTDFADLHAAFEDGRADVVYANAADTAYLVRDKGYLPVAWARGMAKEAVVAVSEESDITDVASLKGPLTVAATDAPDVERVCRIMLEPADIGYRDLEMTIRPNPVLVAKALIQGHAQVGFFPQDAYDELSSMVRMQLRELVRSRIYVVRSSLLASPQLADHVETLWRGLDDLAKGGTNDDLLAALGAPNGWERLEQEDTEFMIDLMDALSQDGEEPRRRA</sequence>
<name>A0A3P1TEQ3_9ACTN</name>
<dbReference type="Pfam" id="PF12974">
    <property type="entry name" value="Phosphonate-bd"/>
    <property type="match status" value="1"/>
</dbReference>
<gene>
    <name evidence="1" type="ORF">EII34_00045</name>
</gene>
<dbReference type="Proteomes" id="UP000280819">
    <property type="component" value="Unassembled WGS sequence"/>
</dbReference>
<organism evidence="1 2">
    <name type="scientific">Arachnia propionica</name>
    <dbReference type="NCBI Taxonomy" id="1750"/>
    <lineage>
        <taxon>Bacteria</taxon>
        <taxon>Bacillati</taxon>
        <taxon>Actinomycetota</taxon>
        <taxon>Actinomycetes</taxon>
        <taxon>Propionibacteriales</taxon>
        <taxon>Propionibacteriaceae</taxon>
        <taxon>Arachnia</taxon>
    </lineage>
</organism>
<comment type="caution">
    <text evidence="1">The sequence shown here is derived from an EMBL/GenBank/DDBJ whole genome shotgun (WGS) entry which is preliminary data.</text>
</comment>
<reference evidence="1 2" key="1">
    <citation type="submission" date="2018-11" db="EMBL/GenBank/DDBJ databases">
        <title>Genomes From Bacteria Associated with the Canine Oral Cavity: a Test Case for Automated Genome-Based Taxonomic Assignment.</title>
        <authorList>
            <person name="Coil D.A."/>
            <person name="Jospin G."/>
            <person name="Darling A.E."/>
            <person name="Wallis C."/>
            <person name="Davis I.J."/>
            <person name="Harris S."/>
            <person name="Eisen J.A."/>
            <person name="Holcombe L.J."/>
            <person name="O'Flynn C."/>
        </authorList>
    </citation>
    <scope>NUCLEOTIDE SEQUENCE [LARGE SCALE GENOMIC DNA]</scope>
    <source>
        <strain evidence="1 2">OH887_COT-365</strain>
    </source>
</reference>
<dbReference type="AlphaFoldDB" id="A0A3P1TEQ3"/>
<evidence type="ECO:0000313" key="2">
    <source>
        <dbReference type="Proteomes" id="UP000280819"/>
    </source>
</evidence>
<accession>A0A3P1TEQ3</accession>
<protein>
    <submittedName>
        <fullName evidence="1">Uncharacterized protein</fullName>
    </submittedName>
</protein>